<dbReference type="EMBL" id="JAWQEG010005473">
    <property type="protein sequence ID" value="KAK3857899.1"/>
    <property type="molecule type" value="Genomic_DNA"/>
</dbReference>
<keyword evidence="3" id="KW-1185">Reference proteome</keyword>
<dbReference type="SUPFAM" id="SSF52540">
    <property type="entry name" value="P-loop containing nucleoside triphosphate hydrolases"/>
    <property type="match status" value="1"/>
</dbReference>
<evidence type="ECO:0000313" key="3">
    <source>
        <dbReference type="Proteomes" id="UP001286313"/>
    </source>
</evidence>
<protein>
    <recommendedName>
        <fullName evidence="1">NACHT domain-containing protein</fullName>
    </recommendedName>
</protein>
<proteinExistence type="predicted"/>
<evidence type="ECO:0000313" key="2">
    <source>
        <dbReference type="EMBL" id="KAK3857899.1"/>
    </source>
</evidence>
<dbReference type="Pfam" id="PF05729">
    <property type="entry name" value="NACHT"/>
    <property type="match status" value="1"/>
</dbReference>
<reference evidence="2" key="1">
    <citation type="submission" date="2023-10" db="EMBL/GenBank/DDBJ databases">
        <title>Genome assemblies of two species of porcelain crab, Petrolisthes cinctipes and Petrolisthes manimaculis (Anomura: Porcellanidae).</title>
        <authorList>
            <person name="Angst P."/>
        </authorList>
    </citation>
    <scope>NUCLEOTIDE SEQUENCE</scope>
    <source>
        <strain evidence="2">PB745_01</strain>
        <tissue evidence="2">Gill</tissue>
    </source>
</reference>
<evidence type="ECO:0000259" key="1">
    <source>
        <dbReference type="Pfam" id="PF05729"/>
    </source>
</evidence>
<dbReference type="InterPro" id="IPR027417">
    <property type="entry name" value="P-loop_NTPase"/>
</dbReference>
<dbReference type="InterPro" id="IPR007111">
    <property type="entry name" value="NACHT_NTPase"/>
</dbReference>
<sequence length="812" mass="90691">MGGQKGVDGGSGGGVVGCPGPAGLLKECRARVSEGVEGVGRNQCVHGRLVTPLLPGMYCEEVYIYIGDDGGGGGPRVVEYKQVLTLSRRKDGTGESAGKKNGSGDEEEELRGWVVAGEAGRGKSTLARDVAKSWISGRLPRFQALFILNGYQLAECEIWDVIKSQIPESVCRCGGSVVAEWMEEAPILLIIDDFIPNLAGAELERALEEWKMASFLLLTVPSEMAECHRLLSSHYPSVQLSLEGLDLTDALHLSSRYLPATQLEDFRIWLAFNGDFCREVMSYGSLILSACDAWKHGFISPTKTTTLTEIIWGLVESRISTSDIASDIGGMETWISVLGKICRRVLETNRLLNKEELEREAKKLFPSEVLNKVVCSLFPTSTSAASSSVLSFPQSLTQFLAGWDALAQNLRGTPLKALVKRISDEDPIVIYTAGHLIRFLNWEPECQEKQILRVAKNLILHMDRAKDRFGYTCRIMYELKLHPKIMQVISDEVDFSKQWDINSTGILLHPIKYLLQNVKTPRKVLISLEKGYTASDLPDVVSLFSSAGISMFLSDMNHLNWGSRETSDGLLNIIHNGVGKLDDFIGCLSFNTISSLGKFETTKNIVCLRVRVRDVTSIQAAMKCPNELPNLMWLEVDFDLAINEVVGLEVPKVNTPLMDVSFRDMTDDQIPDVCEFLSRLRTRFSGLHLMRSKITPQGAMNLLKYFFRKRMSTSADPTVINTYRRWRFSSLAHIPPKQKLTEETAQHFIGYDDRNHYSDNEIRSSVCTTRVTARTLANFFGVLQDVVFFRYVCDNFSVVKNTDGSTTFEELF</sequence>
<dbReference type="Gene3D" id="3.40.50.300">
    <property type="entry name" value="P-loop containing nucleotide triphosphate hydrolases"/>
    <property type="match status" value="1"/>
</dbReference>
<dbReference type="Proteomes" id="UP001286313">
    <property type="component" value="Unassembled WGS sequence"/>
</dbReference>
<accession>A0AAE1BYW3</accession>
<organism evidence="2 3">
    <name type="scientific">Petrolisthes cinctipes</name>
    <name type="common">Flat porcelain crab</name>
    <dbReference type="NCBI Taxonomy" id="88211"/>
    <lineage>
        <taxon>Eukaryota</taxon>
        <taxon>Metazoa</taxon>
        <taxon>Ecdysozoa</taxon>
        <taxon>Arthropoda</taxon>
        <taxon>Crustacea</taxon>
        <taxon>Multicrustacea</taxon>
        <taxon>Malacostraca</taxon>
        <taxon>Eumalacostraca</taxon>
        <taxon>Eucarida</taxon>
        <taxon>Decapoda</taxon>
        <taxon>Pleocyemata</taxon>
        <taxon>Anomura</taxon>
        <taxon>Galatheoidea</taxon>
        <taxon>Porcellanidae</taxon>
        <taxon>Petrolisthes</taxon>
    </lineage>
</organism>
<gene>
    <name evidence="2" type="ORF">Pcinc_035872</name>
</gene>
<dbReference type="AlphaFoldDB" id="A0AAE1BYW3"/>
<name>A0AAE1BYW3_PETCI</name>
<feature type="domain" description="NACHT" evidence="1">
    <location>
        <begin position="114"/>
        <end position="194"/>
    </location>
</feature>
<comment type="caution">
    <text evidence="2">The sequence shown here is derived from an EMBL/GenBank/DDBJ whole genome shotgun (WGS) entry which is preliminary data.</text>
</comment>